<dbReference type="EMBL" id="LAZR01033428">
    <property type="protein sequence ID" value="KKL48108.1"/>
    <property type="molecule type" value="Genomic_DNA"/>
</dbReference>
<comment type="caution">
    <text evidence="1">The sequence shown here is derived from an EMBL/GenBank/DDBJ whole genome shotgun (WGS) entry which is preliminary data.</text>
</comment>
<sequence length="86" mass="9796">MSIMDKKINFVVTLKSGDQVAVSYFPDFMNHLDFRGKISPTGYRSEFHKFGSDHPTLDEVKKFAGELAQELYDKNPAKYGTTQALF</sequence>
<evidence type="ECO:0000313" key="1">
    <source>
        <dbReference type="EMBL" id="KKL48108.1"/>
    </source>
</evidence>
<organism evidence="1">
    <name type="scientific">marine sediment metagenome</name>
    <dbReference type="NCBI Taxonomy" id="412755"/>
    <lineage>
        <taxon>unclassified sequences</taxon>
        <taxon>metagenomes</taxon>
        <taxon>ecological metagenomes</taxon>
    </lineage>
</organism>
<proteinExistence type="predicted"/>
<gene>
    <name evidence="1" type="ORF">LCGC14_2328830</name>
</gene>
<reference evidence="1" key="1">
    <citation type="journal article" date="2015" name="Nature">
        <title>Complex archaea that bridge the gap between prokaryotes and eukaryotes.</title>
        <authorList>
            <person name="Spang A."/>
            <person name="Saw J.H."/>
            <person name="Jorgensen S.L."/>
            <person name="Zaremba-Niedzwiedzka K."/>
            <person name="Martijn J."/>
            <person name="Lind A.E."/>
            <person name="van Eijk R."/>
            <person name="Schleper C."/>
            <person name="Guy L."/>
            <person name="Ettema T.J."/>
        </authorList>
    </citation>
    <scope>NUCLEOTIDE SEQUENCE</scope>
</reference>
<accession>A0A0F9CFG2</accession>
<dbReference type="AlphaFoldDB" id="A0A0F9CFG2"/>
<name>A0A0F9CFG2_9ZZZZ</name>
<protein>
    <submittedName>
        <fullName evidence="1">Uncharacterized protein</fullName>
    </submittedName>
</protein>